<evidence type="ECO:0000313" key="3">
    <source>
        <dbReference type="Proteomes" id="UP000623172"/>
    </source>
</evidence>
<dbReference type="NCBIfam" id="NF005304">
    <property type="entry name" value="PRK06835.1"/>
    <property type="match status" value="1"/>
</dbReference>
<accession>A0A926D6E8</accession>
<dbReference type="InterPro" id="IPR027417">
    <property type="entry name" value="P-loop_NTPase"/>
</dbReference>
<comment type="caution">
    <text evidence="2">The sequence shown here is derived from an EMBL/GenBank/DDBJ whole genome shotgun (WGS) entry which is preliminary data.</text>
</comment>
<dbReference type="Gene3D" id="3.40.50.300">
    <property type="entry name" value="P-loop containing nucleotide triphosphate hydrolases"/>
    <property type="match status" value="1"/>
</dbReference>
<dbReference type="Pfam" id="PF01695">
    <property type="entry name" value="IstB_IS21"/>
    <property type="match status" value="1"/>
</dbReference>
<dbReference type="PANTHER" id="PTHR30050:SF4">
    <property type="entry name" value="ATP-BINDING PROTEIN RV3427C IN INSERTION SEQUENCE-RELATED"/>
    <property type="match status" value="1"/>
</dbReference>
<keyword evidence="3" id="KW-1185">Reference proteome</keyword>
<dbReference type="Proteomes" id="UP000623172">
    <property type="component" value="Unassembled WGS sequence"/>
</dbReference>
<evidence type="ECO:0000259" key="1">
    <source>
        <dbReference type="Pfam" id="PF01695"/>
    </source>
</evidence>
<dbReference type="EMBL" id="JACRSR010000004">
    <property type="protein sequence ID" value="MBC8532106.1"/>
    <property type="molecule type" value="Genomic_DNA"/>
</dbReference>
<dbReference type="PANTHER" id="PTHR30050">
    <property type="entry name" value="CHROMOSOMAL REPLICATION INITIATOR PROTEIN DNAA"/>
    <property type="match status" value="1"/>
</dbReference>
<dbReference type="SUPFAM" id="SSF52540">
    <property type="entry name" value="P-loop containing nucleoside triphosphate hydrolases"/>
    <property type="match status" value="1"/>
</dbReference>
<dbReference type="GO" id="GO:0005524">
    <property type="term" value="F:ATP binding"/>
    <property type="evidence" value="ECO:0007669"/>
    <property type="project" value="UniProtKB-KW"/>
</dbReference>
<proteinExistence type="predicted"/>
<evidence type="ECO:0000313" key="2">
    <source>
        <dbReference type="EMBL" id="MBC8532106.1"/>
    </source>
</evidence>
<dbReference type="AlphaFoldDB" id="A0A926D6E8"/>
<dbReference type="InterPro" id="IPR002611">
    <property type="entry name" value="IstB_ATP-bd"/>
</dbReference>
<organism evidence="2 3">
    <name type="scientific">Gehongia tenuis</name>
    <dbReference type="NCBI Taxonomy" id="2763655"/>
    <lineage>
        <taxon>Bacteria</taxon>
        <taxon>Bacillati</taxon>
        <taxon>Bacillota</taxon>
        <taxon>Clostridia</taxon>
        <taxon>Christensenellales</taxon>
        <taxon>Christensenellaceae</taxon>
        <taxon>Gehongia</taxon>
    </lineage>
</organism>
<protein>
    <submittedName>
        <fullName evidence="2">ATP-binding protein</fullName>
    </submittedName>
</protein>
<feature type="domain" description="IstB-like ATP-binding" evidence="1">
    <location>
        <begin position="171"/>
        <end position="309"/>
    </location>
</feature>
<reference evidence="2" key="1">
    <citation type="submission" date="2020-08" db="EMBL/GenBank/DDBJ databases">
        <title>Genome public.</title>
        <authorList>
            <person name="Liu C."/>
            <person name="Sun Q."/>
        </authorList>
    </citation>
    <scope>NUCLEOTIDE SEQUENCE</scope>
    <source>
        <strain evidence="2">NSJ-53</strain>
    </source>
</reference>
<keyword evidence="2" id="KW-0547">Nucleotide-binding</keyword>
<dbReference type="CDD" id="cd00009">
    <property type="entry name" value="AAA"/>
    <property type="match status" value="1"/>
</dbReference>
<dbReference type="GO" id="GO:0006260">
    <property type="term" value="P:DNA replication"/>
    <property type="evidence" value="ECO:0007669"/>
    <property type="project" value="TreeGrafter"/>
</dbReference>
<dbReference type="RefSeq" id="WP_249317203.1">
    <property type="nucleotide sequence ID" value="NZ_JACRSR010000004.1"/>
</dbReference>
<keyword evidence="2" id="KW-0067">ATP-binding</keyword>
<sequence>MANLSDILMEYTQYRDEQQRAIETKKAELQRSLPGFGELENARQKAQLSRVRAALLDPEKAKAYGEEADRMIEEIHRLLTAHGYPEDYLEPVHRCPLCRDTGYVGRKEKRLCSCVRKTLLMDAYAQSNLIDPLHQNFESFDLHVYDEELWPYMTKVHELCYSYAENFPHTEKKNLLFFGPTGVGKSYLLSCIVKRVLDEGHSAMKITAFNLFELFRSRHRGENVSLTPLVETELLALDDLGTEPMMNNITVEYLFNLLNERIQRGRHTLVATNLAPSQIKRHYGERLASRLINLEAAHVIRFEGRDLRLGKNQ</sequence>
<gene>
    <name evidence="2" type="ORF">H8696_09625</name>
</gene>
<name>A0A926D6E8_9FIRM</name>